<dbReference type="RefSeq" id="WP_152757977.1">
    <property type="nucleotide sequence ID" value="NZ_WHLY01000002.1"/>
</dbReference>
<comment type="caution">
    <text evidence="2">The sequence shown here is derived from an EMBL/GenBank/DDBJ whole genome shotgun (WGS) entry which is preliminary data.</text>
</comment>
<dbReference type="PANTHER" id="PTHR43118">
    <property type="entry name" value="RHAMNOGALACTURONAN LYASE (EUROFUNG)"/>
    <property type="match status" value="1"/>
</dbReference>
<dbReference type="AlphaFoldDB" id="A0A7C9BAZ9"/>
<keyword evidence="3" id="KW-1185">Reference proteome</keyword>
<dbReference type="InterPro" id="IPR028994">
    <property type="entry name" value="Integrin_alpha_N"/>
</dbReference>
<evidence type="ECO:0000313" key="2">
    <source>
        <dbReference type="EMBL" id="MPR33036.1"/>
    </source>
</evidence>
<evidence type="ECO:0000256" key="1">
    <source>
        <dbReference type="SAM" id="SignalP"/>
    </source>
</evidence>
<feature type="chain" id="PRO_5028918419" description="VCBS repeat-containing protein" evidence="1">
    <location>
        <begin position="18"/>
        <end position="470"/>
    </location>
</feature>
<dbReference type="PANTHER" id="PTHR43118:SF1">
    <property type="entry name" value="RHAMNOGALACTURONAN LYASE (EUROFUNG)"/>
    <property type="match status" value="1"/>
</dbReference>
<reference evidence="2 3" key="1">
    <citation type="submission" date="2019-10" db="EMBL/GenBank/DDBJ databases">
        <title>Draft Genome Sequence of Cytophagaceae sp. SJW1-29.</title>
        <authorList>
            <person name="Choi A."/>
        </authorList>
    </citation>
    <scope>NUCLEOTIDE SEQUENCE [LARGE SCALE GENOMIC DNA]</scope>
    <source>
        <strain evidence="2 3">SJW1-29</strain>
    </source>
</reference>
<keyword evidence="1" id="KW-0732">Signal</keyword>
<name>A0A7C9BAZ9_9BACT</name>
<evidence type="ECO:0008006" key="4">
    <source>
        <dbReference type="Google" id="ProtNLM"/>
    </source>
</evidence>
<dbReference type="EMBL" id="WHLY01000002">
    <property type="protein sequence ID" value="MPR33036.1"/>
    <property type="molecule type" value="Genomic_DNA"/>
</dbReference>
<proteinExistence type="predicted"/>
<dbReference type="SUPFAM" id="SSF69318">
    <property type="entry name" value="Integrin alpha N-terminal domain"/>
    <property type="match status" value="1"/>
</dbReference>
<sequence length="470" mass="52209">MPQYLFSAVLFSVLLCAGMRTLDFTPQTESTEVRKGTPILYQKITIPKSFLTTQDSLTFGGDIRMGDLTGNGQVDFLVYRALNSVDGGAVQPCFLGAFDQEGRALWHKGEGGLQPNRPGPVAIFDIDGDGKNEVITFFVQAAESVDSHSMENITVQILDGATGTVKRQASPPELTSSRGEGPNWVHQRILIANLRGRKTPQDFIIKLGKKIMAFDNQLQVLWTYQSEWDTYANCPAYVPTVGDMNNDGRDEINGGYYVLGSDGQPLWEKKLGKNMDAVVIDYWDDPKKKRAFCSGFGHVMDEKGNAILALGEKIVPHGQELRVAHFDDATPGPQMMIRYNGHEPDIMLVGREGQVIRKFKINESPNNTGMDAVFWDGIDQPAYLYNGGMLWNGQGKAHGVFADLPAPVGSFRQGWYHCVPADVCGDTREEVVLYNPWDSQVYIYTPAPLRPKAFKGYLPGPRQYNVRLLD</sequence>
<protein>
    <recommendedName>
        <fullName evidence="4">VCBS repeat-containing protein</fullName>
    </recommendedName>
</protein>
<gene>
    <name evidence="2" type="ORF">GBK04_06600</name>
</gene>
<accession>A0A7C9BAZ9</accession>
<dbReference type="InterPro" id="IPR034641">
    <property type="entry name" value="RGL11"/>
</dbReference>
<feature type="signal peptide" evidence="1">
    <location>
        <begin position="1"/>
        <end position="17"/>
    </location>
</feature>
<evidence type="ECO:0000313" key="3">
    <source>
        <dbReference type="Proteomes" id="UP000479293"/>
    </source>
</evidence>
<organism evidence="2 3">
    <name type="scientific">Salmonirosea aquatica</name>
    <dbReference type="NCBI Taxonomy" id="2654236"/>
    <lineage>
        <taxon>Bacteria</taxon>
        <taxon>Pseudomonadati</taxon>
        <taxon>Bacteroidota</taxon>
        <taxon>Cytophagia</taxon>
        <taxon>Cytophagales</taxon>
        <taxon>Spirosomataceae</taxon>
        <taxon>Salmonirosea</taxon>
    </lineage>
</organism>
<dbReference type="Proteomes" id="UP000479293">
    <property type="component" value="Unassembled WGS sequence"/>
</dbReference>